<dbReference type="GO" id="GO:0000287">
    <property type="term" value="F:magnesium ion binding"/>
    <property type="evidence" value="ECO:0007669"/>
    <property type="project" value="InterPro"/>
</dbReference>
<dbReference type="InterPro" id="IPR012001">
    <property type="entry name" value="Thiamin_PyroP_enz_TPP-bd_dom"/>
</dbReference>
<feature type="domain" description="Thiamine pyrophosphate enzyme central" evidence="4">
    <location>
        <begin position="203"/>
        <end position="332"/>
    </location>
</feature>
<comment type="similarity">
    <text evidence="1 3">Belongs to the TPP enzyme family.</text>
</comment>
<keyword evidence="8" id="KW-1185">Reference proteome</keyword>
<dbReference type="CDD" id="cd07035">
    <property type="entry name" value="TPP_PYR_POX_like"/>
    <property type="match status" value="1"/>
</dbReference>
<dbReference type="InterPro" id="IPR012000">
    <property type="entry name" value="Thiamin_PyroP_enz_cen_dom"/>
</dbReference>
<dbReference type="PANTHER" id="PTHR18968">
    <property type="entry name" value="THIAMINE PYROPHOSPHATE ENZYMES"/>
    <property type="match status" value="1"/>
</dbReference>
<dbReference type="OrthoDB" id="9785953at2"/>
<dbReference type="PANTHER" id="PTHR18968:SF167">
    <property type="entry name" value="ACETOLACTATE SYNTHASE LARGE SUBUNIT ILVB2-RELATED"/>
    <property type="match status" value="1"/>
</dbReference>
<evidence type="ECO:0000259" key="5">
    <source>
        <dbReference type="Pfam" id="PF02775"/>
    </source>
</evidence>
<dbReference type="InterPro" id="IPR011766">
    <property type="entry name" value="TPP_enzyme_TPP-bd"/>
</dbReference>
<dbReference type="PROSITE" id="PS00187">
    <property type="entry name" value="TPP_ENZYMES"/>
    <property type="match status" value="1"/>
</dbReference>
<reference evidence="8" key="1">
    <citation type="submission" date="2016-10" db="EMBL/GenBank/DDBJ databases">
        <authorList>
            <person name="Varghese N."/>
            <person name="Submissions S."/>
        </authorList>
    </citation>
    <scope>NUCLEOTIDE SEQUENCE [LARGE SCALE GENOMIC DNA]</scope>
    <source>
        <strain evidence="8">DSM 11526</strain>
    </source>
</reference>
<dbReference type="GO" id="GO:0050660">
    <property type="term" value="F:flavin adenine dinucleotide binding"/>
    <property type="evidence" value="ECO:0007669"/>
    <property type="project" value="TreeGrafter"/>
</dbReference>
<evidence type="ECO:0000313" key="8">
    <source>
        <dbReference type="Proteomes" id="UP000242469"/>
    </source>
</evidence>
<dbReference type="RefSeq" id="WP_091827179.1">
    <property type="nucleotide sequence ID" value="NZ_FNRJ01000012.1"/>
</dbReference>
<dbReference type="AlphaFoldDB" id="A0A1H4FR10"/>
<dbReference type="GO" id="GO:0009099">
    <property type="term" value="P:L-valine biosynthetic process"/>
    <property type="evidence" value="ECO:0007669"/>
    <property type="project" value="TreeGrafter"/>
</dbReference>
<dbReference type="InterPro" id="IPR029061">
    <property type="entry name" value="THDP-binding"/>
</dbReference>
<dbReference type="Proteomes" id="UP000242469">
    <property type="component" value="Unassembled WGS sequence"/>
</dbReference>
<evidence type="ECO:0000259" key="6">
    <source>
        <dbReference type="Pfam" id="PF02776"/>
    </source>
</evidence>
<dbReference type="SUPFAM" id="SSF52467">
    <property type="entry name" value="DHS-like NAD/FAD-binding domain"/>
    <property type="match status" value="1"/>
</dbReference>
<dbReference type="SUPFAM" id="SSF52518">
    <property type="entry name" value="Thiamin diphosphate-binding fold (THDP-binding)"/>
    <property type="match status" value="2"/>
</dbReference>
<dbReference type="GO" id="GO:0030976">
    <property type="term" value="F:thiamine pyrophosphate binding"/>
    <property type="evidence" value="ECO:0007669"/>
    <property type="project" value="InterPro"/>
</dbReference>
<protein>
    <submittedName>
        <fullName evidence="7">Acetolactate synthase, large subunit</fullName>
    </submittedName>
</protein>
<sequence>MNAAIKNTRRTMTAGEAMIESAMANGVDTLFGIPGAQIYPLFDGIHKQGLNLIVPRHEQSAAYMAMGYAKSTGKTGTFTVVPGPGILNTTAALCTAMGNCSPVVGLTGQVPSSFLGRGRGHLHELKDQAGTLKSIIKDAFSIQQAKDTAAVMNQAYQTARSGRPGPVTVEMCWDTMATESEFESLTLSPVDDALPEINPDALKSATEMIAGARRPMIMCGAGALHASEEVTALAELLNAPVTAFRSGRGVVAEDHPLGLSAVAARQLWDDCDLLIGIGSRLEMPYLRWGNYMTYERKPSSGPKLIRIDIDPEQMSIFEPDVGIVGDSAQACRILHDLLLDKMSPDESRLDEIARAKALARAALQGVQPQMAYLDVIRQVLPRDGFYVPELSQMGFTSWVGGLPVLKPRTYVEGGYQGTLGYGFPTALGVKVANPDKAVVSVSGDGGFMFGVQELMTAAEFNIGLVSIVVNNRSYGNVRRDQQMGFGSRFSGSELKTPDFVKLAESFGVRSHRVKSPQTLKPVLEKCIELNQPCLIEIQSERGLESSPWPFIHPQGRLAVE</sequence>
<keyword evidence="2 3" id="KW-0786">Thiamine pyrophosphate</keyword>
<feature type="domain" description="Thiamine pyrophosphate enzyme TPP-binding" evidence="5">
    <location>
        <begin position="402"/>
        <end position="537"/>
    </location>
</feature>
<dbReference type="GO" id="GO:0009097">
    <property type="term" value="P:isoleucine biosynthetic process"/>
    <property type="evidence" value="ECO:0007669"/>
    <property type="project" value="TreeGrafter"/>
</dbReference>
<evidence type="ECO:0000256" key="3">
    <source>
        <dbReference type="RuleBase" id="RU362132"/>
    </source>
</evidence>
<dbReference type="Gene3D" id="3.40.50.970">
    <property type="match status" value="2"/>
</dbReference>
<evidence type="ECO:0000256" key="2">
    <source>
        <dbReference type="ARBA" id="ARBA00023052"/>
    </source>
</evidence>
<dbReference type="InterPro" id="IPR029035">
    <property type="entry name" value="DHS-like_NAD/FAD-binding_dom"/>
</dbReference>
<dbReference type="GO" id="GO:0005948">
    <property type="term" value="C:acetolactate synthase complex"/>
    <property type="evidence" value="ECO:0007669"/>
    <property type="project" value="TreeGrafter"/>
</dbReference>
<dbReference type="Pfam" id="PF02776">
    <property type="entry name" value="TPP_enzyme_N"/>
    <property type="match status" value="1"/>
</dbReference>
<dbReference type="GO" id="GO:0003984">
    <property type="term" value="F:acetolactate synthase activity"/>
    <property type="evidence" value="ECO:0007669"/>
    <property type="project" value="TreeGrafter"/>
</dbReference>
<evidence type="ECO:0000313" key="7">
    <source>
        <dbReference type="EMBL" id="SEA98952.1"/>
    </source>
</evidence>
<dbReference type="NCBIfam" id="NF006122">
    <property type="entry name" value="PRK08266.1"/>
    <property type="match status" value="1"/>
</dbReference>
<dbReference type="Gene3D" id="3.40.50.1220">
    <property type="entry name" value="TPP-binding domain"/>
    <property type="match status" value="1"/>
</dbReference>
<dbReference type="Pfam" id="PF00205">
    <property type="entry name" value="TPP_enzyme_M"/>
    <property type="match status" value="1"/>
</dbReference>
<organism evidence="7 8">
    <name type="scientific">Marinobacterium iners DSM 11526</name>
    <dbReference type="NCBI Taxonomy" id="1122198"/>
    <lineage>
        <taxon>Bacteria</taxon>
        <taxon>Pseudomonadati</taxon>
        <taxon>Pseudomonadota</taxon>
        <taxon>Gammaproteobacteria</taxon>
        <taxon>Oceanospirillales</taxon>
        <taxon>Oceanospirillaceae</taxon>
        <taxon>Marinobacterium</taxon>
    </lineage>
</organism>
<evidence type="ECO:0000259" key="4">
    <source>
        <dbReference type="Pfam" id="PF00205"/>
    </source>
</evidence>
<dbReference type="Pfam" id="PF02775">
    <property type="entry name" value="TPP_enzyme_C"/>
    <property type="match status" value="1"/>
</dbReference>
<dbReference type="InterPro" id="IPR000399">
    <property type="entry name" value="TPP-bd_CS"/>
</dbReference>
<dbReference type="CDD" id="cd00568">
    <property type="entry name" value="TPP_enzymes"/>
    <property type="match status" value="1"/>
</dbReference>
<proteinExistence type="inferred from homology"/>
<dbReference type="STRING" id="1122198.SAMN02745729_11232"/>
<dbReference type="EMBL" id="FNRJ01000012">
    <property type="protein sequence ID" value="SEA98952.1"/>
    <property type="molecule type" value="Genomic_DNA"/>
</dbReference>
<name>A0A1H4FR10_9GAMM</name>
<accession>A0A1H4FR10</accession>
<evidence type="ECO:0000256" key="1">
    <source>
        <dbReference type="ARBA" id="ARBA00007812"/>
    </source>
</evidence>
<dbReference type="InterPro" id="IPR045229">
    <property type="entry name" value="TPP_enz"/>
</dbReference>
<feature type="domain" description="Thiamine pyrophosphate enzyme N-terminal TPP-binding" evidence="6">
    <location>
        <begin position="12"/>
        <end position="129"/>
    </location>
</feature>
<gene>
    <name evidence="7" type="ORF">SAMN02745729_11232</name>
</gene>